<feature type="compositionally biased region" description="Low complexity" evidence="1">
    <location>
        <begin position="777"/>
        <end position="786"/>
    </location>
</feature>
<dbReference type="SUPFAM" id="SSF57184">
    <property type="entry name" value="Growth factor receptor domain"/>
    <property type="match status" value="1"/>
</dbReference>
<dbReference type="KEGG" id="mis:MICPUN_60329"/>
<feature type="compositionally biased region" description="Basic and acidic residues" evidence="1">
    <location>
        <begin position="801"/>
        <end position="812"/>
    </location>
</feature>
<dbReference type="Proteomes" id="UP000002009">
    <property type="component" value="Chromosome 7"/>
</dbReference>
<feature type="region of interest" description="Disordered" evidence="1">
    <location>
        <begin position="685"/>
        <end position="727"/>
    </location>
</feature>
<organism evidence="3 4">
    <name type="scientific">Micromonas commoda (strain RCC299 / NOUM17 / CCMP2709)</name>
    <name type="common">Picoplanktonic green alga</name>
    <dbReference type="NCBI Taxonomy" id="296587"/>
    <lineage>
        <taxon>Eukaryota</taxon>
        <taxon>Viridiplantae</taxon>
        <taxon>Chlorophyta</taxon>
        <taxon>Mamiellophyceae</taxon>
        <taxon>Mamiellales</taxon>
        <taxon>Mamiellaceae</taxon>
        <taxon>Micromonas</taxon>
    </lineage>
</organism>
<dbReference type="OMA" id="AFCTECD"/>
<feature type="compositionally biased region" description="Gly residues" evidence="1">
    <location>
        <begin position="708"/>
        <end position="727"/>
    </location>
</feature>
<dbReference type="AlphaFoldDB" id="C1EB73"/>
<evidence type="ECO:0000256" key="1">
    <source>
        <dbReference type="SAM" id="MobiDB-lite"/>
    </source>
</evidence>
<proteinExistence type="predicted"/>
<feature type="region of interest" description="Disordered" evidence="1">
    <location>
        <begin position="767"/>
        <end position="818"/>
    </location>
</feature>
<dbReference type="InterPro" id="IPR009030">
    <property type="entry name" value="Growth_fac_rcpt_cys_sf"/>
</dbReference>
<dbReference type="GeneID" id="8245014"/>
<reference evidence="3 4" key="1">
    <citation type="journal article" date="2009" name="Science">
        <title>Green evolution and dynamic adaptations revealed by genomes of the marine picoeukaryotes Micromonas.</title>
        <authorList>
            <person name="Worden A.Z."/>
            <person name="Lee J.H."/>
            <person name="Mock T."/>
            <person name="Rouze P."/>
            <person name="Simmons M.P."/>
            <person name="Aerts A.L."/>
            <person name="Allen A.E."/>
            <person name="Cuvelier M.L."/>
            <person name="Derelle E."/>
            <person name="Everett M.V."/>
            <person name="Foulon E."/>
            <person name="Grimwood J."/>
            <person name="Gundlach H."/>
            <person name="Henrissat B."/>
            <person name="Napoli C."/>
            <person name="McDonald S.M."/>
            <person name="Parker M.S."/>
            <person name="Rombauts S."/>
            <person name="Salamov A."/>
            <person name="Von Dassow P."/>
            <person name="Badger J.H."/>
            <person name="Coutinho P.M."/>
            <person name="Demir E."/>
            <person name="Dubchak I."/>
            <person name="Gentemann C."/>
            <person name="Eikrem W."/>
            <person name="Gready J.E."/>
            <person name="John U."/>
            <person name="Lanier W."/>
            <person name="Lindquist E.A."/>
            <person name="Lucas S."/>
            <person name="Mayer K.F."/>
            <person name="Moreau H."/>
            <person name="Not F."/>
            <person name="Otillar R."/>
            <person name="Panaud O."/>
            <person name="Pangilinan J."/>
            <person name="Paulsen I."/>
            <person name="Piegu B."/>
            <person name="Poliakov A."/>
            <person name="Robbens S."/>
            <person name="Schmutz J."/>
            <person name="Toulza E."/>
            <person name="Wyss T."/>
            <person name="Zelensky A."/>
            <person name="Zhou K."/>
            <person name="Armbrust E.V."/>
            <person name="Bhattacharya D."/>
            <person name="Goodenough U.W."/>
            <person name="Van de Peer Y."/>
            <person name="Grigoriev I.V."/>
        </authorList>
    </citation>
    <scope>NUCLEOTIDE SEQUENCE [LARGE SCALE GENOMIC DNA]</scope>
    <source>
        <strain evidence="4">RCC299 / NOUM17</strain>
    </source>
</reference>
<dbReference type="EMBL" id="CP001328">
    <property type="protein sequence ID" value="ACO65333.1"/>
    <property type="molecule type" value="Genomic_DNA"/>
</dbReference>
<feature type="compositionally biased region" description="Basic and acidic residues" evidence="1">
    <location>
        <begin position="14"/>
        <end position="23"/>
    </location>
</feature>
<accession>C1EB73</accession>
<name>C1EB73_MICCC</name>
<dbReference type="InParanoid" id="C1EB73"/>
<gene>
    <name evidence="3" type="ORF">MICPUN_60329</name>
</gene>
<feature type="compositionally biased region" description="Pro residues" evidence="1">
    <location>
        <begin position="964"/>
        <end position="977"/>
    </location>
</feature>
<feature type="region of interest" description="Disordered" evidence="1">
    <location>
        <begin position="468"/>
        <end position="488"/>
    </location>
</feature>
<protein>
    <recommendedName>
        <fullName evidence="2">Glycine-rich domain-containing protein</fullName>
    </recommendedName>
</protein>
<feature type="region of interest" description="Disordered" evidence="1">
    <location>
        <begin position="946"/>
        <end position="985"/>
    </location>
</feature>
<dbReference type="RefSeq" id="XP_002504075.1">
    <property type="nucleotide sequence ID" value="XM_002504029.1"/>
</dbReference>
<evidence type="ECO:0000313" key="4">
    <source>
        <dbReference type="Proteomes" id="UP000002009"/>
    </source>
</evidence>
<evidence type="ECO:0000313" key="3">
    <source>
        <dbReference type="EMBL" id="ACO65333.1"/>
    </source>
</evidence>
<dbReference type="InterPro" id="IPR006212">
    <property type="entry name" value="Furin_repeat"/>
</dbReference>
<keyword evidence="4" id="KW-1185">Reference proteome</keyword>
<dbReference type="eggNOG" id="ENOG502SU67">
    <property type="taxonomic scope" value="Eukaryota"/>
</dbReference>
<evidence type="ECO:0000259" key="2">
    <source>
        <dbReference type="Pfam" id="PF21722"/>
    </source>
</evidence>
<dbReference type="Pfam" id="PF21722">
    <property type="entry name" value="Gly_rich_2"/>
    <property type="match status" value="1"/>
</dbReference>
<sequence length="1006" mass="102426">MVLERYPSSTGDARVTRARRESGGTHGGGAGFSRVALFFIVLCLAPRATRGQWQSPGESCSSDSDCYNHKMCAGGVCCFADRWSNGMQNCTQCDAAESAFCTECDEGYEIYYGRCRQICDSATQYRDGTYDCRAKGNAGSRCWGNNDECLSNSCKGNYCCSDTAVAQGCGICTSGNGACSTLKNAGESCSSDSDCYNHKMCAGGVCCFADRWSNGMQNCTQCDAAESAFCTECDEGYEIYYGRCRQICDSATQYRDGTYDCRAKGNAGSRCWGNNDECLSNSCKGNYCCSDTAVAQGCGICTSGNGACSTLKNAGESCSSDSDCYNHKMCAGGVCCFADRWSNGMQNCTQCDAAESAFCTECDEGYEIYYGRCRQICDSATQYRDGTYDCRAKGNAGSRCWGNNDECLSGLCGQNNYCCDCDAATADESGECCSFCTQGSGTCVARSPTATCPSGQCLNDTYVGGSPVSSGQSPAGNNNSSAGKNNSSGCSSTKLLAAGGDSITYYGDYTIHTFTSNGTFQVTHAGLTSVELLVVGGGGGGFEYYGGGGGGGQVVNRTGRAVAIQAYNVIIGRGGNGGDFSTGTDGGSSSFEDVSAAGGRLNRQPLSYGGYSGSGNPGGTSSYGCCGGGGGGAGAVGGVPSGGAAITGGNGGDGLPSDINGTTTFYGGGGGGKSEGYYGGDGGRGGGGKGYSSWHVEGITPAQSGLPSTGGGGGGSPTGSPAGSGGSGVVIVRYKQLPVCVNQEQQCGTDYYHDGSDCVKCPAGTTRQPGAANKCTPSGSGNVDNGNNGGSGNSPAPAPAESKKRQAEERAKKMNAGITDPMQKKKADLLAAAAIGGNKVKKLKFAQPVQAASPDDACAQAYDKAGVRSSLGACVATQTSSSGRRLVASQYDVELLFSSAEVDDAALTEAVNSLKANGLESTTSSVDPIEELKIIPGVDVTELASFETDAKAAAEEAEAQSPPEAAPPPPPSPPPPLVLDDDDHAPGRAGALLVTAFATLACVLFV</sequence>
<feature type="region of interest" description="Disordered" evidence="1">
    <location>
        <begin position="1"/>
        <end position="27"/>
    </location>
</feature>
<dbReference type="InterPro" id="IPR049304">
    <property type="entry name" value="Gly_rich_dom"/>
</dbReference>
<dbReference type="SMART" id="SM00261">
    <property type="entry name" value="FU"/>
    <property type="match status" value="3"/>
</dbReference>
<dbReference type="OrthoDB" id="4405280at2759"/>
<feature type="domain" description="Glycine-rich" evidence="2">
    <location>
        <begin position="515"/>
        <end position="735"/>
    </location>
</feature>